<accession>A0A521FVK5</accession>
<feature type="region of interest" description="Disordered" evidence="1">
    <location>
        <begin position="1"/>
        <end position="21"/>
    </location>
</feature>
<evidence type="ECO:0000256" key="1">
    <source>
        <dbReference type="SAM" id="MobiDB-lite"/>
    </source>
</evidence>
<sequence length="31" mass="3011">AHMAISLEPPGGSPTGQPTGPVLAVGDLLDI</sequence>
<name>A0A521FVK5_9RHOB</name>
<dbReference type="AlphaFoldDB" id="A0A521FVK5"/>
<evidence type="ECO:0000313" key="3">
    <source>
        <dbReference type="Proteomes" id="UP000319014"/>
    </source>
</evidence>
<evidence type="ECO:0000313" key="2">
    <source>
        <dbReference type="EMBL" id="SMP00192.1"/>
    </source>
</evidence>
<dbReference type="EMBL" id="FXTK01000082">
    <property type="protein sequence ID" value="SMP00192.1"/>
    <property type="molecule type" value="Genomic_DNA"/>
</dbReference>
<gene>
    <name evidence="2" type="ORF">SAMN06265221_1823</name>
</gene>
<keyword evidence="3" id="KW-1185">Reference proteome</keyword>
<dbReference type="Proteomes" id="UP000319014">
    <property type="component" value="Unassembled WGS sequence"/>
</dbReference>
<proteinExistence type="predicted"/>
<protein>
    <submittedName>
        <fullName evidence="2">Uncharacterized protein</fullName>
    </submittedName>
</protein>
<organism evidence="2 3">
    <name type="scientific">Paracoccus laeviglucosivorans</name>
    <dbReference type="NCBI Taxonomy" id="1197861"/>
    <lineage>
        <taxon>Bacteria</taxon>
        <taxon>Pseudomonadati</taxon>
        <taxon>Pseudomonadota</taxon>
        <taxon>Alphaproteobacteria</taxon>
        <taxon>Rhodobacterales</taxon>
        <taxon>Paracoccaceae</taxon>
        <taxon>Paracoccus</taxon>
    </lineage>
</organism>
<reference evidence="2 3" key="1">
    <citation type="submission" date="2017-05" db="EMBL/GenBank/DDBJ databases">
        <authorList>
            <person name="Varghese N."/>
            <person name="Submissions S."/>
        </authorList>
    </citation>
    <scope>NUCLEOTIDE SEQUENCE [LARGE SCALE GENOMIC DNA]</scope>
    <source>
        <strain evidence="2 3">DSM 100094</strain>
    </source>
</reference>
<feature type="non-terminal residue" evidence="2">
    <location>
        <position position="1"/>
    </location>
</feature>